<dbReference type="Proteomes" id="UP000182826">
    <property type="component" value="Unassembled WGS sequence"/>
</dbReference>
<reference evidence="1 2" key="1">
    <citation type="submission" date="2016-10" db="EMBL/GenBank/DDBJ databases">
        <title>Draft Genome Sequence of Rhizobacteria Flavobacterium johnsoniae CI04.</title>
        <authorList>
            <person name="Bravo J.I."/>
            <person name="Lozano G.L."/>
            <person name="Handelsman J."/>
        </authorList>
    </citation>
    <scope>NUCLEOTIDE SEQUENCE [LARGE SCALE GENOMIC DNA]</scope>
    <source>
        <strain evidence="1 2">CI04</strain>
    </source>
</reference>
<dbReference type="InterPro" id="IPR012657">
    <property type="entry name" value="23S_rRNA-intervening_sequence"/>
</dbReference>
<keyword evidence="2" id="KW-1185">Reference proteome</keyword>
<dbReference type="PIRSF" id="PIRSF035652">
    <property type="entry name" value="CHP02436"/>
    <property type="match status" value="1"/>
</dbReference>
<dbReference type="Gene3D" id="1.20.1440.60">
    <property type="entry name" value="23S rRNA-intervening sequence"/>
    <property type="match status" value="1"/>
</dbReference>
<sequence>MERKNIIKEKSFAFAIDVVNLYKVLAEKREFVLSRQMLRSGTSIGANIREAEHAQSKADFIHKLSISLKEANETEYWLDLLYETKYLSDIDFLNIKPKITELLRLLTSIVKTSKNT</sequence>
<dbReference type="RefSeq" id="WP_071636068.1">
    <property type="nucleotide sequence ID" value="NZ_MLFK01000005.1"/>
</dbReference>
<dbReference type="InterPro" id="IPR036583">
    <property type="entry name" value="23S_rRNA_IVS_sf"/>
</dbReference>
<dbReference type="AlphaFoldDB" id="A0A1J7CML6"/>
<dbReference type="Pfam" id="PF05635">
    <property type="entry name" value="23S_rRNA_IVP"/>
    <property type="match status" value="1"/>
</dbReference>
<gene>
    <name evidence="1" type="ORF">BKM63_07905</name>
</gene>
<dbReference type="OrthoDB" id="285993at2"/>
<comment type="caution">
    <text evidence="1">The sequence shown here is derived from an EMBL/GenBank/DDBJ whole genome shotgun (WGS) entry which is preliminary data.</text>
</comment>
<dbReference type="EMBL" id="MLFK01000005">
    <property type="protein sequence ID" value="OIV42784.1"/>
    <property type="molecule type" value="Genomic_DNA"/>
</dbReference>
<dbReference type="NCBIfam" id="TIGR02436">
    <property type="entry name" value="four helix bundle protein"/>
    <property type="match status" value="1"/>
</dbReference>
<name>A0A1J7CML6_FLAJO</name>
<dbReference type="PANTHER" id="PTHR38471:SF2">
    <property type="entry name" value="FOUR HELIX BUNDLE PROTEIN"/>
    <property type="match status" value="1"/>
</dbReference>
<protein>
    <submittedName>
        <fullName evidence="1">Four helix bundle protein</fullName>
    </submittedName>
</protein>
<accession>A0A1J7CML6</accession>
<proteinExistence type="predicted"/>
<evidence type="ECO:0000313" key="2">
    <source>
        <dbReference type="Proteomes" id="UP000182826"/>
    </source>
</evidence>
<dbReference type="PANTHER" id="PTHR38471">
    <property type="entry name" value="FOUR HELIX BUNDLE PROTEIN"/>
    <property type="match status" value="1"/>
</dbReference>
<dbReference type="SUPFAM" id="SSF158446">
    <property type="entry name" value="IVS-encoded protein-like"/>
    <property type="match status" value="1"/>
</dbReference>
<evidence type="ECO:0000313" key="1">
    <source>
        <dbReference type="EMBL" id="OIV42784.1"/>
    </source>
</evidence>
<organism evidence="1 2">
    <name type="scientific">Flavobacterium johnsoniae</name>
    <name type="common">Cytophaga johnsonae</name>
    <dbReference type="NCBI Taxonomy" id="986"/>
    <lineage>
        <taxon>Bacteria</taxon>
        <taxon>Pseudomonadati</taxon>
        <taxon>Bacteroidota</taxon>
        <taxon>Flavobacteriia</taxon>
        <taxon>Flavobacteriales</taxon>
        <taxon>Flavobacteriaceae</taxon>
        <taxon>Flavobacterium</taxon>
    </lineage>
</organism>